<name>A0ABM3G4X4_NEOLC</name>
<proteinExistence type="predicted"/>
<dbReference type="InterPro" id="IPR001584">
    <property type="entry name" value="Integrase_cat-core"/>
</dbReference>
<dbReference type="PANTHER" id="PTHR46585">
    <property type="entry name" value="INTEGRASE CORE DOMAIN CONTAINING PROTEIN"/>
    <property type="match status" value="1"/>
</dbReference>
<accession>A0ABM3G4X4</accession>
<dbReference type="InterPro" id="IPR036397">
    <property type="entry name" value="RNaseH_sf"/>
</dbReference>
<evidence type="ECO:0000313" key="3">
    <source>
        <dbReference type="RefSeq" id="XP_046595308.1"/>
    </source>
</evidence>
<gene>
    <name evidence="3" type="primary">LOC124294401</name>
</gene>
<dbReference type="Proteomes" id="UP000829291">
    <property type="component" value="Chromosome 5"/>
</dbReference>
<keyword evidence="2" id="KW-1185">Reference proteome</keyword>
<dbReference type="SUPFAM" id="SSF53098">
    <property type="entry name" value="Ribonuclease H-like"/>
    <property type="match status" value="1"/>
</dbReference>
<sequence>MTTLLEETYYNPSHTAVYAGARILEDVARENNSRDSVRKWLAAQDAYTLHKPVHRKFPRARYNVSNIDDVWEADLADLSSMKSRNNGFRSLLVVIDVLSKYAWVVPLKRKTAATVAEGFEQVLHTTPRRPDLLQTDKGKEFVGSAFQKILRDHEIRYRVTRNPDVKAAIVERFNRTLKERL</sequence>
<dbReference type="RefSeq" id="XP_046595308.1">
    <property type="nucleotide sequence ID" value="XM_046739352.1"/>
</dbReference>
<evidence type="ECO:0000259" key="1">
    <source>
        <dbReference type="PROSITE" id="PS50994"/>
    </source>
</evidence>
<dbReference type="Pfam" id="PF00665">
    <property type="entry name" value="rve"/>
    <property type="match status" value="1"/>
</dbReference>
<dbReference type="Gene3D" id="3.30.420.10">
    <property type="entry name" value="Ribonuclease H-like superfamily/Ribonuclease H"/>
    <property type="match status" value="1"/>
</dbReference>
<protein>
    <submittedName>
        <fullName evidence="3">Uncharacterized protein LOC124294401</fullName>
    </submittedName>
</protein>
<feature type="domain" description="Integrase catalytic" evidence="1">
    <location>
        <begin position="54"/>
        <end position="181"/>
    </location>
</feature>
<dbReference type="InterPro" id="IPR012337">
    <property type="entry name" value="RNaseH-like_sf"/>
</dbReference>
<dbReference type="PANTHER" id="PTHR46585:SF1">
    <property type="entry name" value="CHROMO DOMAIN-CONTAINING PROTEIN"/>
    <property type="match status" value="1"/>
</dbReference>
<evidence type="ECO:0000313" key="2">
    <source>
        <dbReference type="Proteomes" id="UP000829291"/>
    </source>
</evidence>
<reference evidence="3" key="1">
    <citation type="submission" date="2025-08" db="UniProtKB">
        <authorList>
            <consortium name="RefSeq"/>
        </authorList>
    </citation>
    <scope>IDENTIFICATION</scope>
    <source>
        <tissue evidence="3">Thorax and Abdomen</tissue>
    </source>
</reference>
<organism evidence="2 3">
    <name type="scientific">Neodiprion lecontei</name>
    <name type="common">Redheaded pine sawfly</name>
    <dbReference type="NCBI Taxonomy" id="441921"/>
    <lineage>
        <taxon>Eukaryota</taxon>
        <taxon>Metazoa</taxon>
        <taxon>Ecdysozoa</taxon>
        <taxon>Arthropoda</taxon>
        <taxon>Hexapoda</taxon>
        <taxon>Insecta</taxon>
        <taxon>Pterygota</taxon>
        <taxon>Neoptera</taxon>
        <taxon>Endopterygota</taxon>
        <taxon>Hymenoptera</taxon>
        <taxon>Tenthredinoidea</taxon>
        <taxon>Diprionidae</taxon>
        <taxon>Diprioninae</taxon>
        <taxon>Neodiprion</taxon>
    </lineage>
</organism>
<dbReference type="GeneID" id="124294401"/>
<dbReference type="PROSITE" id="PS50994">
    <property type="entry name" value="INTEGRASE"/>
    <property type="match status" value="1"/>
</dbReference>